<dbReference type="OrthoDB" id="5429267at2759"/>
<feature type="compositionally biased region" description="Basic residues" evidence="2">
    <location>
        <begin position="904"/>
        <end position="915"/>
    </location>
</feature>
<keyword evidence="1" id="KW-0175">Coiled coil</keyword>
<keyword evidence="4" id="KW-1185">Reference proteome</keyword>
<feature type="region of interest" description="Disordered" evidence="2">
    <location>
        <begin position="619"/>
        <end position="645"/>
    </location>
</feature>
<organism evidence="3 4">
    <name type="scientific">Phialocephala subalpina</name>
    <dbReference type="NCBI Taxonomy" id="576137"/>
    <lineage>
        <taxon>Eukaryota</taxon>
        <taxon>Fungi</taxon>
        <taxon>Dikarya</taxon>
        <taxon>Ascomycota</taxon>
        <taxon>Pezizomycotina</taxon>
        <taxon>Leotiomycetes</taxon>
        <taxon>Helotiales</taxon>
        <taxon>Mollisiaceae</taxon>
        <taxon>Phialocephala</taxon>
        <taxon>Phialocephala fortinii species complex</taxon>
    </lineage>
</organism>
<gene>
    <name evidence="3" type="ORF">PAC_00167</name>
</gene>
<protein>
    <submittedName>
        <fullName evidence="3">Uncharacterized protein</fullName>
    </submittedName>
</protein>
<name>A0A1L7WBX5_9HELO</name>
<evidence type="ECO:0000256" key="2">
    <source>
        <dbReference type="SAM" id="MobiDB-lite"/>
    </source>
</evidence>
<dbReference type="Proteomes" id="UP000184330">
    <property type="component" value="Unassembled WGS sequence"/>
</dbReference>
<feature type="region of interest" description="Disordered" evidence="2">
    <location>
        <begin position="794"/>
        <end position="915"/>
    </location>
</feature>
<accession>A0A1L7WBX5</accession>
<feature type="compositionally biased region" description="Acidic residues" evidence="2">
    <location>
        <begin position="242"/>
        <end position="264"/>
    </location>
</feature>
<feature type="coiled-coil region" evidence="1">
    <location>
        <begin position="351"/>
        <end position="395"/>
    </location>
</feature>
<evidence type="ECO:0000256" key="1">
    <source>
        <dbReference type="SAM" id="Coils"/>
    </source>
</evidence>
<feature type="compositionally biased region" description="Polar residues" evidence="2">
    <location>
        <begin position="804"/>
        <end position="822"/>
    </location>
</feature>
<evidence type="ECO:0000313" key="3">
    <source>
        <dbReference type="EMBL" id="CZR50295.1"/>
    </source>
</evidence>
<dbReference type="EMBL" id="FJOG01000001">
    <property type="protein sequence ID" value="CZR50295.1"/>
    <property type="molecule type" value="Genomic_DNA"/>
</dbReference>
<feature type="region of interest" description="Disordered" evidence="2">
    <location>
        <begin position="237"/>
        <end position="276"/>
    </location>
</feature>
<evidence type="ECO:0000313" key="4">
    <source>
        <dbReference type="Proteomes" id="UP000184330"/>
    </source>
</evidence>
<sequence>MSGSPRASQNPSPTMMDKATLRRVIADMFKELRDLAVSGLEDEVLFFRWTVKVRPPPEYSFVFPEMVVKSDVSGGIPEDSWDDDILEKLYRALANNRIEVEVLGEDMAPIRPTSPISTALGNKKKRPHERLRDQLIEKIETTIGHPIVARTPKPIDPRHDDPLPPNSYRWKFSREYPRFPRTKGGISRWPAEDMRRCHNALENGHLIVINLDLSQEVAGPPTPPRRQHDENNDSILSRNVQDESDEGEVPVDESSETDEDEDILSDAPSNTAEPPYAPYVDADFDEISNTFKEEVEELDGEVQTAHQLMKRLVELHGRMFEDTLHLAVQRHTEEQKWLWKARHARNKDKLRAQIELLHVELETNLQDLEATQLRVSQLEAENKSLGLQLSQMEEDNNAKLAQTMIEAKRKGEDEGRRKTIDDINSSMEKENSSLRRSHLEQVVEIRRESYQQGFDAGKKEAVPASSQAPTPPTASNDQPSTDVEALKRTHEAECQATLEHGRRQGREIAYQELALSSCDRVNILLQNHTELNKNRKIRELKTIQQNWQDVPQRVLPSYMLPERHTPGDKTLYLLAKLSKEVDSTKAGQLLAEEINRRSQGLPVDKNSRIVTNADIQNVLNSVNPPNGRGTTAPSEVSESAQPSQHLAQRLEPYITPRLGLESPSKSQESHAASLQKFFTPALQSWLDSNSVYYFTPGYSTTTKAILNLPPQEFQRMEDMVLQHSKSAGIAGRDYSKATTAELKKLKGYLAGLTLELSCDFSLPRVARFEDVVNIFMAIYAIFLHSNRVLMAQEQQKAKGPEADTTGSTSPMKEVQPNTTKPVSQKRKRSDDEPTPEPPKLGKPNTRQYLPRRMNQARDEENQQIPPVETDGSTIRVDAWPSPEVKSDEEAIQEDNLYDATPPPRAKRKPRRSALI</sequence>
<proteinExistence type="predicted"/>
<feature type="region of interest" description="Disordered" evidence="2">
    <location>
        <begin position="407"/>
        <end position="438"/>
    </location>
</feature>
<reference evidence="3 4" key="1">
    <citation type="submission" date="2016-03" db="EMBL/GenBank/DDBJ databases">
        <authorList>
            <person name="Ploux O."/>
        </authorList>
    </citation>
    <scope>NUCLEOTIDE SEQUENCE [LARGE SCALE GENOMIC DNA]</scope>
    <source>
        <strain evidence="3 4">UAMH 11012</strain>
    </source>
</reference>
<dbReference type="AlphaFoldDB" id="A0A1L7WBX5"/>
<feature type="region of interest" description="Disordered" evidence="2">
    <location>
        <begin position="452"/>
        <end position="486"/>
    </location>
</feature>